<reference evidence="1" key="1">
    <citation type="journal article" date="2015" name="Nature">
        <title>Complex archaea that bridge the gap between prokaryotes and eukaryotes.</title>
        <authorList>
            <person name="Spang A."/>
            <person name="Saw J.H."/>
            <person name="Jorgensen S.L."/>
            <person name="Zaremba-Niedzwiedzka K."/>
            <person name="Martijn J."/>
            <person name="Lind A.E."/>
            <person name="van Eijk R."/>
            <person name="Schleper C."/>
            <person name="Guy L."/>
            <person name="Ettema T.J."/>
        </authorList>
    </citation>
    <scope>NUCLEOTIDE SEQUENCE</scope>
</reference>
<evidence type="ECO:0008006" key="2">
    <source>
        <dbReference type="Google" id="ProtNLM"/>
    </source>
</evidence>
<dbReference type="InterPro" id="IPR016181">
    <property type="entry name" value="Acyl_CoA_acyltransferase"/>
</dbReference>
<name>A0A0F9F084_9ZZZZ</name>
<evidence type="ECO:0000313" key="1">
    <source>
        <dbReference type="EMBL" id="KKL79734.1"/>
    </source>
</evidence>
<dbReference type="AlphaFoldDB" id="A0A0F9F084"/>
<dbReference type="Gene3D" id="3.40.630.30">
    <property type="match status" value="1"/>
</dbReference>
<proteinExistence type="predicted"/>
<organism evidence="1">
    <name type="scientific">marine sediment metagenome</name>
    <dbReference type="NCBI Taxonomy" id="412755"/>
    <lineage>
        <taxon>unclassified sequences</taxon>
        <taxon>metagenomes</taxon>
        <taxon>ecological metagenomes</taxon>
    </lineage>
</organism>
<accession>A0A0F9F084</accession>
<dbReference type="EMBL" id="LAZR01023080">
    <property type="protein sequence ID" value="KKL79734.1"/>
    <property type="molecule type" value="Genomic_DNA"/>
</dbReference>
<comment type="caution">
    <text evidence="1">The sequence shown here is derived from an EMBL/GenBank/DDBJ whole genome shotgun (WGS) entry which is preliminary data.</text>
</comment>
<dbReference type="SUPFAM" id="SSF55729">
    <property type="entry name" value="Acyl-CoA N-acyltransferases (Nat)"/>
    <property type="match status" value="1"/>
</dbReference>
<gene>
    <name evidence="1" type="ORF">LCGC14_2011890</name>
</gene>
<protein>
    <recommendedName>
        <fullName evidence="2">N-acetyltransferase domain-containing protein</fullName>
    </recommendedName>
</protein>
<sequence>MTEASSIISPETVKLRRLEDGEGDWNFVRSAYLRSYWEGGVRREERVIRTLPKGLFGRNQVRYLKDNLLGSPGRWMFWHIFAEGQKQIRDRFLEKSEVWLACSPDDPWFLMGFVVGERPASALVLHYVYVKKHFRRMGLATKMVKAMADGRGKIVATHRTVGWDGLAPSLEKGGDIVEFNPYLMIS</sequence>